<dbReference type="Gene3D" id="1.10.287.110">
    <property type="entry name" value="DnaJ domain"/>
    <property type="match status" value="1"/>
</dbReference>
<keyword evidence="1" id="KW-0812">Transmembrane</keyword>
<dbReference type="SUPFAM" id="SSF46565">
    <property type="entry name" value="Chaperone J-domain"/>
    <property type="match status" value="1"/>
</dbReference>
<reference evidence="2 3" key="1">
    <citation type="submission" date="2016-11" db="EMBL/GenBank/DDBJ databases">
        <authorList>
            <person name="Varghese N."/>
            <person name="Submissions S."/>
        </authorList>
    </citation>
    <scope>NUCLEOTIDE SEQUENCE [LARGE SCALE GENOMIC DNA]</scope>
    <source>
        <strain evidence="2 3">DSM 29620</strain>
    </source>
</reference>
<feature type="transmembrane region" description="Helical" evidence="1">
    <location>
        <begin position="42"/>
        <end position="66"/>
    </location>
</feature>
<feature type="transmembrane region" description="Helical" evidence="1">
    <location>
        <begin position="7"/>
        <end position="36"/>
    </location>
</feature>
<dbReference type="Proteomes" id="UP000324252">
    <property type="component" value="Unassembled WGS sequence"/>
</dbReference>
<dbReference type="RefSeq" id="WP_149789773.1">
    <property type="nucleotide sequence ID" value="NZ_FNIO01000015.1"/>
</dbReference>
<organism evidence="2 3">
    <name type="scientific">Lutimaribacter pacificus</name>
    <dbReference type="NCBI Taxonomy" id="391948"/>
    <lineage>
        <taxon>Bacteria</taxon>
        <taxon>Pseudomonadati</taxon>
        <taxon>Pseudomonadota</taxon>
        <taxon>Alphaproteobacteria</taxon>
        <taxon>Rhodobacterales</taxon>
        <taxon>Roseobacteraceae</taxon>
        <taxon>Lutimaribacter</taxon>
    </lineage>
</organism>
<dbReference type="OrthoDB" id="9811070at2"/>
<keyword evidence="1" id="KW-0472">Membrane</keyword>
<protein>
    <recommendedName>
        <fullName evidence="4">J domain-containing protein</fullName>
    </recommendedName>
</protein>
<accession>A0A1H0NZZ5</accession>
<name>A0A1H0NZZ5_9RHOB</name>
<evidence type="ECO:0000313" key="2">
    <source>
        <dbReference type="EMBL" id="SHK97293.1"/>
    </source>
</evidence>
<dbReference type="AlphaFoldDB" id="A0A1H0NZZ5"/>
<dbReference type="EMBL" id="FQZZ01000015">
    <property type="protein sequence ID" value="SHK97293.1"/>
    <property type="molecule type" value="Genomic_DNA"/>
</dbReference>
<gene>
    <name evidence="2" type="ORF">SAMN05444142_1155</name>
</gene>
<evidence type="ECO:0008006" key="4">
    <source>
        <dbReference type="Google" id="ProtNLM"/>
    </source>
</evidence>
<proteinExistence type="predicted"/>
<keyword evidence="3" id="KW-1185">Reference proteome</keyword>
<sequence length="164" mass="17528">MEFIIVLFFALVIGAGIIFAVIGILAVLGGAALLFVRFVLPPLLLTAAALTLRGAAAATIITIATIREMTGHAARGVAIWEGQPHWQQQAQERVRQEQSVPVIDSWESACTLLGLPTEGFAKPELSRAYRQAIVTAHPDVGGNPALAKALNVARDLIRQQQGWA</sequence>
<dbReference type="InterPro" id="IPR036869">
    <property type="entry name" value="J_dom_sf"/>
</dbReference>
<evidence type="ECO:0000256" key="1">
    <source>
        <dbReference type="SAM" id="Phobius"/>
    </source>
</evidence>
<keyword evidence="1" id="KW-1133">Transmembrane helix</keyword>
<evidence type="ECO:0000313" key="3">
    <source>
        <dbReference type="Proteomes" id="UP000324252"/>
    </source>
</evidence>